<feature type="chain" id="PRO_5041987231" evidence="3">
    <location>
        <begin position="18"/>
        <end position="270"/>
    </location>
</feature>
<keyword evidence="5" id="KW-1185">Reference proteome</keyword>
<dbReference type="EMBL" id="BLLK01000046">
    <property type="protein sequence ID" value="GFH53039.1"/>
    <property type="molecule type" value="Genomic_DNA"/>
</dbReference>
<keyword evidence="2" id="KW-0472">Membrane</keyword>
<feature type="compositionally biased region" description="Acidic residues" evidence="1">
    <location>
        <begin position="128"/>
        <end position="139"/>
    </location>
</feature>
<name>A0AAD3CYR3_9STRA</name>
<evidence type="ECO:0000256" key="3">
    <source>
        <dbReference type="SAM" id="SignalP"/>
    </source>
</evidence>
<keyword evidence="2" id="KW-1133">Transmembrane helix</keyword>
<gene>
    <name evidence="4" type="ORF">CTEN210_09515</name>
</gene>
<organism evidence="4 5">
    <name type="scientific">Chaetoceros tenuissimus</name>
    <dbReference type="NCBI Taxonomy" id="426638"/>
    <lineage>
        <taxon>Eukaryota</taxon>
        <taxon>Sar</taxon>
        <taxon>Stramenopiles</taxon>
        <taxon>Ochrophyta</taxon>
        <taxon>Bacillariophyta</taxon>
        <taxon>Coscinodiscophyceae</taxon>
        <taxon>Chaetocerotophycidae</taxon>
        <taxon>Chaetocerotales</taxon>
        <taxon>Chaetocerotaceae</taxon>
        <taxon>Chaetoceros</taxon>
    </lineage>
</organism>
<proteinExistence type="predicted"/>
<keyword evidence="3" id="KW-0732">Signal</keyword>
<accession>A0AAD3CYR3</accession>
<feature type="compositionally biased region" description="Basic and acidic residues" evidence="1">
    <location>
        <begin position="103"/>
        <end position="123"/>
    </location>
</feature>
<evidence type="ECO:0000256" key="2">
    <source>
        <dbReference type="SAM" id="Phobius"/>
    </source>
</evidence>
<feature type="region of interest" description="Disordered" evidence="1">
    <location>
        <begin position="49"/>
        <end position="139"/>
    </location>
</feature>
<dbReference type="AlphaFoldDB" id="A0AAD3CYR3"/>
<evidence type="ECO:0000256" key="1">
    <source>
        <dbReference type="SAM" id="MobiDB-lite"/>
    </source>
</evidence>
<feature type="transmembrane region" description="Helical" evidence="2">
    <location>
        <begin position="242"/>
        <end position="264"/>
    </location>
</feature>
<feature type="transmembrane region" description="Helical" evidence="2">
    <location>
        <begin position="210"/>
        <end position="230"/>
    </location>
</feature>
<evidence type="ECO:0000313" key="5">
    <source>
        <dbReference type="Proteomes" id="UP001054902"/>
    </source>
</evidence>
<dbReference type="Proteomes" id="UP001054902">
    <property type="component" value="Unassembled WGS sequence"/>
</dbReference>
<protein>
    <submittedName>
        <fullName evidence="4">Uncharacterized protein</fullName>
    </submittedName>
</protein>
<reference evidence="4 5" key="1">
    <citation type="journal article" date="2021" name="Sci. Rep.">
        <title>The genome of the diatom Chaetoceros tenuissimus carries an ancient integrated fragment of an extant virus.</title>
        <authorList>
            <person name="Hongo Y."/>
            <person name="Kimura K."/>
            <person name="Takaki Y."/>
            <person name="Yoshida Y."/>
            <person name="Baba S."/>
            <person name="Kobayashi G."/>
            <person name="Nagasaki K."/>
            <person name="Hano T."/>
            <person name="Tomaru Y."/>
        </authorList>
    </citation>
    <scope>NUCLEOTIDE SEQUENCE [LARGE SCALE GENOMIC DNA]</scope>
    <source>
        <strain evidence="4 5">NIES-3715</strain>
    </source>
</reference>
<sequence>MMKTTIFLALIVQHVACFSTQLFSATSFTAGSTASISSKNTVLQKRVALSMSSTNDDTSQPRRRRKRKDGKNVEAKEESEKVEEPSTVNVSTSKPEPVTVKVQDIRDLVAGKTPEEAVEDETKSQSIEEYDDEDDEDLDDDEEYEYYYEDEDNNEVIVGTSATGDSSLEALLADAKRMRAKEAEDKSEADGPSIPSAIKSVISTIVTIDFFVVCALLAWFLAGIFCSYVIKDDTVQIAFNGIFEPVVQPALGILMIGSAAGAAFQEPEKE</sequence>
<keyword evidence="2" id="KW-0812">Transmembrane</keyword>
<evidence type="ECO:0000313" key="4">
    <source>
        <dbReference type="EMBL" id="GFH53039.1"/>
    </source>
</evidence>
<comment type="caution">
    <text evidence="4">The sequence shown here is derived from an EMBL/GenBank/DDBJ whole genome shotgun (WGS) entry which is preliminary data.</text>
</comment>
<feature type="compositionally biased region" description="Basic and acidic residues" evidence="1">
    <location>
        <begin position="70"/>
        <end position="84"/>
    </location>
</feature>
<feature type="signal peptide" evidence="3">
    <location>
        <begin position="1"/>
        <end position="17"/>
    </location>
</feature>